<dbReference type="Pfam" id="PF12156">
    <property type="entry name" value="ATPase-cat_bd"/>
    <property type="match status" value="1"/>
</dbReference>
<evidence type="ECO:0000259" key="1">
    <source>
        <dbReference type="Pfam" id="PF12156"/>
    </source>
</evidence>
<dbReference type="Proteomes" id="UP000653343">
    <property type="component" value="Unassembled WGS sequence"/>
</dbReference>
<dbReference type="InterPro" id="IPR021993">
    <property type="entry name" value="ATPase-cat-bd"/>
</dbReference>
<organism evidence="2 3">
    <name type="scientific">Undibacterium squillarum</name>
    <dbReference type="NCBI Taxonomy" id="1131567"/>
    <lineage>
        <taxon>Bacteria</taxon>
        <taxon>Pseudomonadati</taxon>
        <taxon>Pseudomonadota</taxon>
        <taxon>Betaproteobacteria</taxon>
        <taxon>Burkholderiales</taxon>
        <taxon>Oxalobacteraceae</taxon>
        <taxon>Undibacterium</taxon>
    </lineage>
</organism>
<accession>A0ABQ2Y1J9</accession>
<dbReference type="EMBL" id="BMYU01000008">
    <property type="protein sequence ID" value="GGX49063.1"/>
    <property type="molecule type" value="Genomic_DNA"/>
</dbReference>
<comment type="caution">
    <text evidence="2">The sequence shown here is derived from an EMBL/GenBank/DDBJ whole genome shotgun (WGS) entry which is preliminary data.</text>
</comment>
<keyword evidence="3" id="KW-1185">Reference proteome</keyword>
<sequence length="82" mass="9256">MWADMRVLNSMFDWFGFGKSSAARISCFHCGETARESQMLYVPFNGQQQPVCCRGCLTILKTVEKNHLTDAYLAERQASSGK</sequence>
<evidence type="ECO:0000313" key="2">
    <source>
        <dbReference type="EMBL" id="GGX49063.1"/>
    </source>
</evidence>
<evidence type="ECO:0000313" key="3">
    <source>
        <dbReference type="Proteomes" id="UP000653343"/>
    </source>
</evidence>
<feature type="domain" description="Putative metal-binding" evidence="1">
    <location>
        <begin position="26"/>
        <end position="77"/>
    </location>
</feature>
<gene>
    <name evidence="2" type="ORF">GCM10010946_29620</name>
</gene>
<protein>
    <recommendedName>
        <fullName evidence="1">Putative metal-binding domain-containing protein</fullName>
    </recommendedName>
</protein>
<name>A0ABQ2Y1J9_9BURK</name>
<reference evidence="3" key="1">
    <citation type="journal article" date="2019" name="Int. J. Syst. Evol. Microbiol.">
        <title>The Global Catalogue of Microorganisms (GCM) 10K type strain sequencing project: providing services to taxonomists for standard genome sequencing and annotation.</title>
        <authorList>
            <consortium name="The Broad Institute Genomics Platform"/>
            <consortium name="The Broad Institute Genome Sequencing Center for Infectious Disease"/>
            <person name="Wu L."/>
            <person name="Ma J."/>
        </authorList>
    </citation>
    <scope>NUCLEOTIDE SEQUENCE [LARGE SCALE GENOMIC DNA]</scope>
    <source>
        <strain evidence="3">KCTC 23917</strain>
    </source>
</reference>
<proteinExistence type="predicted"/>